<organism evidence="2 3">
    <name type="scientific">Actinacidiphila bryophytorum</name>
    <dbReference type="NCBI Taxonomy" id="1436133"/>
    <lineage>
        <taxon>Bacteria</taxon>
        <taxon>Bacillati</taxon>
        <taxon>Actinomycetota</taxon>
        <taxon>Actinomycetes</taxon>
        <taxon>Kitasatosporales</taxon>
        <taxon>Streptomycetaceae</taxon>
        <taxon>Actinacidiphila</taxon>
    </lineage>
</organism>
<proteinExistence type="predicted"/>
<feature type="region of interest" description="Disordered" evidence="1">
    <location>
        <begin position="59"/>
        <end position="93"/>
    </location>
</feature>
<gene>
    <name evidence="2" type="ORF">SBRY_30536</name>
</gene>
<dbReference type="Proteomes" id="UP001153328">
    <property type="component" value="Unassembled WGS sequence"/>
</dbReference>
<accession>A0A9W4H178</accession>
<sequence>MAAPGLGLEPLQPGGRRHARAVRRARGRRLGLAEPGAAGRCRTAGAGVVGPAVRPLGALNLRDRRTRPVRHTAGPYPTGAPHPVPHTDVRTPP</sequence>
<evidence type="ECO:0000313" key="3">
    <source>
        <dbReference type="Proteomes" id="UP001153328"/>
    </source>
</evidence>
<reference evidence="2" key="1">
    <citation type="submission" date="2021-06" db="EMBL/GenBank/DDBJ databases">
        <authorList>
            <person name="Arsene-Ploetze F."/>
        </authorList>
    </citation>
    <scope>NUCLEOTIDE SEQUENCE</scope>
    <source>
        <strain evidence="2">SBRY1</strain>
    </source>
</reference>
<evidence type="ECO:0000256" key="1">
    <source>
        <dbReference type="SAM" id="MobiDB-lite"/>
    </source>
</evidence>
<protein>
    <submittedName>
        <fullName evidence="2">Uncharacterized protein</fullName>
    </submittedName>
</protein>
<dbReference type="EMBL" id="CAJVAX010000017">
    <property type="protein sequence ID" value="CAG7641436.1"/>
    <property type="molecule type" value="Genomic_DNA"/>
</dbReference>
<keyword evidence="3" id="KW-1185">Reference proteome</keyword>
<comment type="caution">
    <text evidence="2">The sequence shown here is derived from an EMBL/GenBank/DDBJ whole genome shotgun (WGS) entry which is preliminary data.</text>
</comment>
<evidence type="ECO:0000313" key="2">
    <source>
        <dbReference type="EMBL" id="CAG7641436.1"/>
    </source>
</evidence>
<dbReference type="AlphaFoldDB" id="A0A9W4H178"/>
<name>A0A9W4H178_9ACTN</name>